<evidence type="ECO:0000313" key="4">
    <source>
        <dbReference type="EMBL" id="EAR98991.2"/>
    </source>
</evidence>
<accession>Q23R50</accession>
<gene>
    <name evidence="4" type="ORF">TTHERM_00849340</name>
</gene>
<dbReference type="HOGENOM" id="CLU_003779_1_0_1"/>
<protein>
    <submittedName>
        <fullName evidence="4">Transmembrane protein, putative</fullName>
    </submittedName>
</protein>
<feature type="coiled-coil region" evidence="1">
    <location>
        <begin position="1434"/>
        <end position="1461"/>
    </location>
</feature>
<keyword evidence="3" id="KW-1133">Transmembrane helix</keyword>
<dbReference type="InParanoid" id="Q23R50"/>
<feature type="transmembrane region" description="Helical" evidence="3">
    <location>
        <begin position="2669"/>
        <end position="2693"/>
    </location>
</feature>
<keyword evidence="3 4" id="KW-0812">Transmembrane</keyword>
<keyword evidence="3" id="KW-0472">Membrane</keyword>
<feature type="compositionally biased region" description="Polar residues" evidence="2">
    <location>
        <begin position="2048"/>
        <end position="2063"/>
    </location>
</feature>
<evidence type="ECO:0000256" key="3">
    <source>
        <dbReference type="SAM" id="Phobius"/>
    </source>
</evidence>
<evidence type="ECO:0000256" key="2">
    <source>
        <dbReference type="SAM" id="MobiDB-lite"/>
    </source>
</evidence>
<dbReference type="EMBL" id="GG662645">
    <property type="protein sequence ID" value="EAR98991.2"/>
    <property type="molecule type" value="Genomic_DNA"/>
</dbReference>
<sequence length="2733" mass="320007">MNKEDITKNDLLNDNYRRQYLIYYIQQIYKNYLHSIPNRQIDNQIYSGYIAFVIDGLENQSIAFREILIQKSRKYKQSTFLQKQRILYFLNLAIQKFRNKQLNNQNKINLFSIIEFDQVLEQSQHEYYKCLLKKLELIKLIGVDFINLQSFEKEANQLFFDRQRLYEKLFALQKCNPNNQPLQIICEGYDECLSIQKTFQILYQQQNNNKGKFKKSIPFYSEDAAVAYISMQTNIGKIIKVSSNFSQVVPLVKDSKQAIGKNINFMQPEQIALVHQNILQNCLDKKTLSEEIKDYPLILAKDQNGWAIPYHVKIQMCMIGFDELGASGWLKQIIDNNIYLMSSSVKNNLKIFLVDQNFFKTILQDIVLFQDIKKINLSSIIPLINLILEKGIQGQFYEVLAIKPQDFNDAMKQRDYYDEKLIQDLLEMNLYKIKFTFYNLNNQFIQFIQYQITSITPIYNFSQKREAIKNFKAQIIQFVDFQQLKVTYEEVIKSQISINQDLLDNNNGIKSSHNISIEEAVFSMQDQPQFKDQNQELINIDLSSINSKFPSQKSIRDCKSYQTLTYETRNKQQSVKYSSRSNIQVKNKSQQRLNSFSSQQSIFSQQNHQQIENVLYPQNTVDTHRSLQILSIESFTSPINSGRKPILFQEQAKQALTSKNISHPILENSQEEENLSFKIQEKKKLRNLNFFPQQKIDQQKYSHPLTLSDPISSNQQPAIRSNQNIIKEEIEKDVSVSTTLSAKSSVKAYILSNIKSKTNSKKLKIINIFGIVCIAIITLVNIIAFIYQAEEFYIQKQNYEQIFWCFELKRFTSLIQSNRDLLNSLISGYYTFNSELEGKRTYGYIKIVDMYLYESYKNLTVELVQTKAINIDIFTKANEYQVQHFIPNSLEPTQITAMSTPLTFKLLFFQYYSYLAMYDTSPIQYNALASKINDLSLSNELQNVYDSNTQIFYSFIDQSRQLVTIQLYCISIITAFICILVIPIYYQSQKKKENILKLFAVFTQEQIKQMLQAVSLNLERYQIQFVKKERTLSNMKLELYSSYHRNQISDLQLKPQNNQSIIQSKNILVQTFNLKKKSISSTSTISKFSLNLILGILACLALNQFYPVSNYIIQMRQIDYFQQNLDFLNEFNFFVDNITIFIKLRYVITYQYFSKAPQAELSAELENLKSTHDIQKQLFQKLIETFSKFESFDGYEREQYQNYLSKVFKSNICDTIFDPNQNHFRDIQISYEVCKQIKGGIFQKGLIVSFKDLIGYNQKQKEGKNQQQNNRDAINEIQIVVKYFIWIGRYDITKEDIFGIEYRKQYLDYYILNSFRDQIKNNKLEINRFYYSYITFCVNALKNQMISFKEILTMRQIKYNKVNLRHKQAINYLYDLACEEFEIDAQMIQNSNHEKIIDVIDYDESLEQCSKEYRQCLNLKYDLLQTIGHDYIKLHMLEQQASSLQQKRQLLIDELNKLFQKNSSSAILQNICEGLEECLIIEPIFTKKYEQQRKSGYFHKNKIPLYTENSAAIYITLLTDIGKILKVSKNFKDVVPLVQNNLEAIGKNISFMQPDEIAQGHNQILMSSLERKSFNFSVKNYPIIIGKNAQGWSIPYHIKIQLCMLGNFELGACGWIKQIKDGCMYILTSMAKDDFKVMTMDQTIYQIMLQGYFSRSQIKGMRLKNIIPMLQAIIEKGQQGQTYETIVVQPYTIQDTIQERDICDEKIINQLFKSNLFNMKFSFYTLVNPHVSFTIFQISSFKPLDDLHNKKEALKNFKIQIYDYMDPKKLTANIAQSFNSLNLIQDQSQELVKTAQNINIQQSQIISLQNIKNEHKNEESNQFIQNQTTQESSLIKEYPKQTKEKQIDVNQSTKPKPFLNQIMETSNEHCNLENTPGLDFKKPNRISIDCIEPLNNKQKDGNLKLTQMDSGTSRQHNLSEQLVLGLETQSFATFTNQLKSIGQNAQDSTPQILSVETHHLFSSDSLFFSPLSSNRKLLQNPEVSKTLNSKVDLNQISSPIVENSFEEEQGTKNNQNSISYNTSMNKNYLQYQSKNLSIQNNLTNVQKSENNNQSHSHSGNTSKNVDKKTQDEKALFEEKDKEGSVKTGKTSRSTARQQIISTIRSKNNSYSVRFINYLGIFCIFVICVLNMASFFVQYNDQKQQKLNFEKIAWCFQIKRYISFAFGNIGLMNGIGVKLYQFQSPLQMGAFVNYVLEQNKLIFQKYKNSTNELIQGDLQDIYVFSRVNSYQINISFANVMDQSQITYMPTILTQKLTQFQQNIYYTTSMLDQNNLNYGQLGINYNDIYIALDSIYNDNKQHFFDQVDTSKTIITIQLIIISIITGLFFILIIPIYTYSMYKKEEILKLFATIPAEKIILMMMKVSKYIDKQEQMDIINQKSKNVVLSSLNHIDKYLKNNTNLKFSVKQIQQFSSNQIVLKKPIDNMKKKNISSTNSIHKINLLLFAALIIFLVMTIFYPICNYIITISQVNNFTNILKFLNSFDYFIDNLISQYSIKCGYTFAINMAMFFPDGYLDTYIQVAQSYTSTTQQLLDDMVSNYQIFQTQNGYNQDSYNNFFYPFFKDDVCNVVFQTGQNHLRDVSLTFDQCKQSAQGVFSKGYLVAIKTITNMLDTYFEVAYTKNVTLFNSMNYQLQQQLPIDKEYKFILDFLDLGDVLHNFFQDIYSNYHDYVLYLQIFLVSLQILTIFFVMAFAWRSFYNFLSKTYYKTKQLLDLIEVNTILDNPYMVSYFKKNK</sequence>
<evidence type="ECO:0000313" key="5">
    <source>
        <dbReference type="Proteomes" id="UP000009168"/>
    </source>
</evidence>
<feature type="transmembrane region" description="Helical" evidence="3">
    <location>
        <begin position="2441"/>
        <end position="2464"/>
    </location>
</feature>
<keyword evidence="1" id="KW-0175">Coiled coil</keyword>
<keyword evidence="5" id="KW-1185">Reference proteome</keyword>
<dbReference type="GeneID" id="7841718"/>
<feature type="region of interest" description="Disordered" evidence="2">
    <location>
        <begin position="2048"/>
        <end position="2071"/>
    </location>
</feature>
<dbReference type="Proteomes" id="UP000009168">
    <property type="component" value="Unassembled WGS sequence"/>
</dbReference>
<feature type="transmembrane region" description="Helical" evidence="3">
    <location>
        <begin position="765"/>
        <end position="787"/>
    </location>
</feature>
<reference evidence="5" key="1">
    <citation type="journal article" date="2006" name="PLoS Biol.">
        <title>Macronuclear genome sequence of the ciliate Tetrahymena thermophila, a model eukaryote.</title>
        <authorList>
            <person name="Eisen J.A."/>
            <person name="Coyne R.S."/>
            <person name="Wu M."/>
            <person name="Wu D."/>
            <person name="Thiagarajan M."/>
            <person name="Wortman J.R."/>
            <person name="Badger J.H."/>
            <person name="Ren Q."/>
            <person name="Amedeo P."/>
            <person name="Jones K.M."/>
            <person name="Tallon L.J."/>
            <person name="Delcher A.L."/>
            <person name="Salzberg S.L."/>
            <person name="Silva J.C."/>
            <person name="Haas B.J."/>
            <person name="Majoros W.H."/>
            <person name="Farzad M."/>
            <person name="Carlton J.M."/>
            <person name="Smith R.K. Jr."/>
            <person name="Garg J."/>
            <person name="Pearlman R.E."/>
            <person name="Karrer K.M."/>
            <person name="Sun L."/>
            <person name="Manning G."/>
            <person name="Elde N.C."/>
            <person name="Turkewitz A.P."/>
            <person name="Asai D.J."/>
            <person name="Wilkes D.E."/>
            <person name="Wang Y."/>
            <person name="Cai H."/>
            <person name="Collins K."/>
            <person name="Stewart B.A."/>
            <person name="Lee S.R."/>
            <person name="Wilamowska K."/>
            <person name="Weinberg Z."/>
            <person name="Ruzzo W.L."/>
            <person name="Wloga D."/>
            <person name="Gaertig J."/>
            <person name="Frankel J."/>
            <person name="Tsao C.-C."/>
            <person name="Gorovsky M.A."/>
            <person name="Keeling P.J."/>
            <person name="Waller R.F."/>
            <person name="Patron N.J."/>
            <person name="Cherry J.M."/>
            <person name="Stover N.A."/>
            <person name="Krieger C.J."/>
            <person name="del Toro C."/>
            <person name="Ryder H.F."/>
            <person name="Williamson S.C."/>
            <person name="Barbeau R.A."/>
            <person name="Hamilton E.P."/>
            <person name="Orias E."/>
        </authorList>
    </citation>
    <scope>NUCLEOTIDE SEQUENCE [LARGE SCALE GENOMIC DNA]</scope>
    <source>
        <strain evidence="5">SB210</strain>
    </source>
</reference>
<evidence type="ECO:0000256" key="1">
    <source>
        <dbReference type="SAM" id="Coils"/>
    </source>
</evidence>
<dbReference type="RefSeq" id="XP_001019236.2">
    <property type="nucleotide sequence ID" value="XM_001019236.2"/>
</dbReference>
<feature type="transmembrane region" description="Helical" evidence="3">
    <location>
        <begin position="965"/>
        <end position="986"/>
    </location>
</feature>
<feature type="transmembrane region" description="Helical" evidence="3">
    <location>
        <begin position="2114"/>
        <end position="2139"/>
    </location>
</feature>
<organism evidence="4 5">
    <name type="scientific">Tetrahymena thermophila (strain SB210)</name>
    <dbReference type="NCBI Taxonomy" id="312017"/>
    <lineage>
        <taxon>Eukaryota</taxon>
        <taxon>Sar</taxon>
        <taxon>Alveolata</taxon>
        <taxon>Ciliophora</taxon>
        <taxon>Intramacronucleata</taxon>
        <taxon>Oligohymenophorea</taxon>
        <taxon>Hymenostomatida</taxon>
        <taxon>Tetrahymenina</taxon>
        <taxon>Tetrahymenidae</taxon>
        <taxon>Tetrahymena</taxon>
    </lineage>
</organism>
<name>Q23R50_TETTS</name>
<feature type="transmembrane region" description="Helical" evidence="3">
    <location>
        <begin position="2311"/>
        <end position="2336"/>
    </location>
</feature>
<dbReference type="KEGG" id="tet:TTHERM_00849340"/>
<proteinExistence type="predicted"/>